<comment type="cofactor">
    <cofactor evidence="2">
        <name>Ca(2+)</name>
        <dbReference type="ChEBI" id="CHEBI:29108"/>
    </cofactor>
</comment>
<evidence type="ECO:0000313" key="17">
    <source>
        <dbReference type="EMBL" id="QHT17435.1"/>
    </source>
</evidence>
<dbReference type="PROSITE" id="PS50819">
    <property type="entry name" value="INTEIN_ENDONUCLEASE"/>
    <property type="match status" value="1"/>
</dbReference>
<dbReference type="InterPro" id="IPR014721">
    <property type="entry name" value="Ribsml_uS5_D2-typ_fold_subgr"/>
</dbReference>
<sequence length="1638" mass="186786">MSSAKSNTTAGASNDAKLAQQYQRKTDKQHILDNPDTYIGSIENVDSTMWVYDDATNRIVLRDIEYIPGLYKLFDEGIVNCRDHVIRMIQSNNVEKKFVTYIDTTIGDDGTIVMSNDGNGIDIAKHPEYDLWIPEMIFGHLRTSTNYDKTEKKIVGGKNGFGFKLVLIWSEYGKVETVDHIRGLKYVQEFKRNLDEICPPVITKVTGSSASKPYTRVTFKPDYKRLGIHGLTSDMLSLLKKRVYDIGAVTDHSIKKVKIGYNSNIIPVKNFQQYIDLYLGSKEESKRVYEQSDDRWEYAVGLSPTHEFIQVSFVNGICTFKGGKHIDYIIGQIVRKLCDYIEKKKKVKVNSAAIKEQLVLFLRCDIENPAFDSQTKDFMNTPSAKFGSTCTVSDNFIEKLAKMGVMDVACSLTEAKENKLAKKTDGSKTKTIRGIANFIDANFSGTTQSKDCILILCEGLSAMSGIVSGLSSNDRNTIGIYPLKGKLLNVRGEQMKKIAENKEISDLKKILGLETGKTYSTIHDVNQSLRYGKIMFMTDQDLDGSHIKGLCINLFHSEWASLVKIPGFLSFMNTPILRAKKGAQTKLFYNEGEYLNWKDSFGPNGPAGWNIKYFKGLGTSTSAEFKEYFANKKIVDFVYTPTSDDTIDKIFNKKRTDDRKDWLEQYDKNSYLDTNQPNVYYEQFINQEMIHFSTYDCARSIPNMVDGLKISLRKILFSAFKRKLTSEIKVAQFSGYVSEHSAYHHGEASLNGAIVNMAQNFVGSNNINLLEPHGQFGCLSPDTPILMWDGTIKVAKDIVVGDKLVGDDGNERNVLKTTNGIDEMYEINDKYNKLVVNSQHILTLYFEKNGYIYWKPCDNSWVLYYFNGTTIKEKTIRVKSGDNINNIYNKSELSKDEAYNIILYFKNNLKIDFSKIIDIKLDDYLKLSKTNKRKLFMVSNLNNINWEKKSIPLDPYILGAWLGDGDHAGNGFTTIDDEIVKKFALWADTINCEITHQRNSGREDCYHYGIRRKNSGHLLSIGDERNSTEICPGCKDSKMVHPSCNWYFKKSEEVINYSIASNGMKRTDMNPFKEILKKHNLYKNKHIPFEYMVNDRETRMSLLAGFTDTDGCIKNNDNAPSIEISQSDRLHGNLIDQLNFIAKSLGFSTSITYSNTNGKTSKGFDKTMKSLRIFGDNIYEIPTLIKRKQINNLNNNRKIHNMNFTRFNVKPLGKGEFYGWQIDNNERFLLGNFIVTHNSRLAGGEDSASERYIFTQLNTLTRSLFPEADDHVLNYLDDDGSIVEPEYYVPIIPFALINGISGIGTGFSCKIAPYNPKQLIEYLKLKLQNQSTSNIQFIPYYEGFRGIIRKLEEQKYLIKGLYKKIGEDKIQITELPVGTWTMPYTSFLESLMDGATVDKNGKKIPPSIKDFTSICTEVNVDFTVVFPKGKLVELEATVDANGCNGVEKLLKLFTTISNTNMHMFNSEFKLHKYNSVEEVIDDFYGVRIKLYQKRKEYHIADMERKLVKLSNRARYIQDNLSGIIDLRRKSAVQVTEMLTTMKYDSIDGDFKYLIKMPMDSVTQENVANIMKEKQETETELNVLKGTSVEKMWVRELETLEHEYDVYKVKRERIQSGNAEKTAGGGTDKKVKLVKKVSK</sequence>
<dbReference type="PRINTS" id="PR00418">
    <property type="entry name" value="TPI2FAMILY"/>
</dbReference>
<evidence type="ECO:0000256" key="12">
    <source>
        <dbReference type="ARBA" id="ARBA00023235"/>
    </source>
</evidence>
<dbReference type="GO" id="GO:0000819">
    <property type="term" value="P:sister chromatid segregation"/>
    <property type="evidence" value="ECO:0007669"/>
    <property type="project" value="TreeGrafter"/>
</dbReference>
<dbReference type="GO" id="GO:0046872">
    <property type="term" value="F:metal ion binding"/>
    <property type="evidence" value="ECO:0007669"/>
    <property type="project" value="UniProtKB-KW"/>
</dbReference>
<dbReference type="InterPro" id="IPR050634">
    <property type="entry name" value="DNA_Topoisomerase_II"/>
</dbReference>
<dbReference type="InterPro" id="IPR001154">
    <property type="entry name" value="TopoII_euk"/>
</dbReference>
<keyword evidence="7" id="KW-0547">Nucleotide-binding</keyword>
<dbReference type="Gene3D" id="2.170.16.10">
    <property type="entry name" value="Hedgehog/Intein (Hint) domain"/>
    <property type="match status" value="1"/>
</dbReference>
<dbReference type="PROSITE" id="PS50817">
    <property type="entry name" value="INTEIN_N_TER"/>
    <property type="match status" value="1"/>
</dbReference>
<dbReference type="Gene3D" id="3.30.1490.30">
    <property type="match status" value="1"/>
</dbReference>
<dbReference type="InterPro" id="IPR002205">
    <property type="entry name" value="Topo_IIA_dom_A"/>
</dbReference>
<comment type="similarity">
    <text evidence="4">Belongs to the type II topoisomerase family.</text>
</comment>
<dbReference type="GO" id="GO:0005634">
    <property type="term" value="C:nucleus"/>
    <property type="evidence" value="ECO:0007669"/>
    <property type="project" value="TreeGrafter"/>
</dbReference>
<evidence type="ECO:0000259" key="14">
    <source>
        <dbReference type="PROSITE" id="PS50819"/>
    </source>
</evidence>
<evidence type="ECO:0000256" key="8">
    <source>
        <dbReference type="ARBA" id="ARBA00022840"/>
    </source>
</evidence>
<dbReference type="InterPro" id="IPR013760">
    <property type="entry name" value="Topo_IIA-like_dom_sf"/>
</dbReference>
<evidence type="ECO:0000256" key="1">
    <source>
        <dbReference type="ARBA" id="ARBA00000185"/>
    </source>
</evidence>
<evidence type="ECO:0000256" key="3">
    <source>
        <dbReference type="ARBA" id="ARBA00001946"/>
    </source>
</evidence>
<dbReference type="InterPro" id="IPR036890">
    <property type="entry name" value="HATPase_C_sf"/>
</dbReference>
<dbReference type="InterPro" id="IPR013758">
    <property type="entry name" value="Topo_IIA_A/C_ab"/>
</dbReference>
<keyword evidence="9" id="KW-0460">Magnesium</keyword>
<dbReference type="GO" id="GO:0004519">
    <property type="term" value="F:endonuclease activity"/>
    <property type="evidence" value="ECO:0007669"/>
    <property type="project" value="InterPro"/>
</dbReference>
<keyword evidence="12" id="KW-0413">Isomerase</keyword>
<dbReference type="Pfam" id="PF01751">
    <property type="entry name" value="Toprim"/>
    <property type="match status" value="1"/>
</dbReference>
<dbReference type="SMART" id="SM00434">
    <property type="entry name" value="TOP4c"/>
    <property type="match status" value="1"/>
</dbReference>
<keyword evidence="6" id="KW-0479">Metal-binding</keyword>
<dbReference type="GO" id="GO:0000712">
    <property type="term" value="P:resolution of meiotic recombination intermediates"/>
    <property type="evidence" value="ECO:0007669"/>
    <property type="project" value="TreeGrafter"/>
</dbReference>
<evidence type="ECO:0000256" key="2">
    <source>
        <dbReference type="ARBA" id="ARBA00001913"/>
    </source>
</evidence>
<evidence type="ECO:0000259" key="16">
    <source>
        <dbReference type="PROSITE" id="PS52040"/>
    </source>
</evidence>
<dbReference type="GO" id="GO:0005524">
    <property type="term" value="F:ATP binding"/>
    <property type="evidence" value="ECO:0007669"/>
    <property type="project" value="UniProtKB-KW"/>
</dbReference>
<dbReference type="InterPro" id="IPR007869">
    <property type="entry name" value="Homing_endonuc_PI-Sce"/>
</dbReference>
<evidence type="ECO:0000256" key="5">
    <source>
        <dbReference type="ARBA" id="ARBA00012895"/>
    </source>
</evidence>
<feature type="domain" description="Topo IIA-type catalytic" evidence="16">
    <location>
        <begin position="701"/>
        <end position="1596"/>
    </location>
</feature>
<comment type="catalytic activity">
    <reaction evidence="1">
        <text>ATP-dependent breakage, passage and rejoining of double-stranded DNA.</text>
        <dbReference type="EC" id="5.6.2.2"/>
    </reaction>
</comment>
<dbReference type="Gene3D" id="3.90.199.10">
    <property type="entry name" value="Topoisomerase II, domain 5"/>
    <property type="match status" value="2"/>
</dbReference>
<dbReference type="InterPro" id="IPR013757">
    <property type="entry name" value="Topo_IIA_A_a_sf"/>
</dbReference>
<keyword evidence="11" id="KW-0238">DNA-binding</keyword>
<dbReference type="InterPro" id="IPR006141">
    <property type="entry name" value="Intein_N"/>
</dbReference>
<dbReference type="InterPro" id="IPR027434">
    <property type="entry name" value="Homing_endonucl"/>
</dbReference>
<dbReference type="PRINTS" id="PR01158">
    <property type="entry name" value="TOPISMRASEII"/>
</dbReference>
<dbReference type="Gene3D" id="3.40.50.670">
    <property type="match status" value="1"/>
</dbReference>
<dbReference type="GO" id="GO:0003677">
    <property type="term" value="F:DNA binding"/>
    <property type="evidence" value="ECO:0007669"/>
    <property type="project" value="UniProtKB-KW"/>
</dbReference>
<dbReference type="InterPro" id="IPR013506">
    <property type="entry name" value="Topo_IIA_bsu_dom2"/>
</dbReference>
<dbReference type="SUPFAM" id="SSF54211">
    <property type="entry name" value="Ribosomal protein S5 domain 2-like"/>
    <property type="match status" value="1"/>
</dbReference>
<keyword evidence="8" id="KW-0067">ATP-binding</keyword>
<evidence type="ECO:0000256" key="6">
    <source>
        <dbReference type="ARBA" id="ARBA00022723"/>
    </source>
</evidence>
<reference evidence="17" key="1">
    <citation type="journal article" date="2020" name="Nature">
        <title>Giant virus diversity and host interactions through global metagenomics.</title>
        <authorList>
            <person name="Schulz F."/>
            <person name="Roux S."/>
            <person name="Paez-Espino D."/>
            <person name="Jungbluth S."/>
            <person name="Walsh D.A."/>
            <person name="Denef V.J."/>
            <person name="McMahon K.D."/>
            <person name="Konstantinidis K.T."/>
            <person name="Eloe-Fadrosh E.A."/>
            <person name="Kyrpides N.C."/>
            <person name="Woyke T."/>
        </authorList>
    </citation>
    <scope>NUCLEOTIDE SEQUENCE</scope>
    <source>
        <strain evidence="17">GVMAG-M-3300023174-24</strain>
    </source>
</reference>
<dbReference type="Gene3D" id="3.30.230.10">
    <property type="match status" value="1"/>
</dbReference>
<dbReference type="SMART" id="SM00433">
    <property type="entry name" value="TOP2c"/>
    <property type="match status" value="1"/>
</dbReference>
<organism evidence="17">
    <name type="scientific">viral metagenome</name>
    <dbReference type="NCBI Taxonomy" id="1070528"/>
    <lineage>
        <taxon>unclassified sequences</taxon>
        <taxon>metagenomes</taxon>
        <taxon>organismal metagenomes</taxon>
    </lineage>
</organism>
<dbReference type="Gene3D" id="1.10.268.10">
    <property type="entry name" value="Topoisomerase, domain 3"/>
    <property type="match status" value="1"/>
</dbReference>
<name>A0A6C0DPD2_9ZZZZ</name>
<dbReference type="GO" id="GO:0003918">
    <property type="term" value="F:DNA topoisomerase type II (double strand cut, ATP-hydrolyzing) activity"/>
    <property type="evidence" value="ECO:0007669"/>
    <property type="project" value="UniProtKB-EC"/>
</dbReference>
<protein>
    <recommendedName>
        <fullName evidence="5">DNA topoisomerase (ATP-hydrolyzing)</fullName>
        <ecNumber evidence="5">5.6.2.2</ecNumber>
    </recommendedName>
</protein>
<dbReference type="CDD" id="cd03481">
    <property type="entry name" value="TopoIIA_Trans_ScTopoIIA"/>
    <property type="match status" value="1"/>
</dbReference>
<dbReference type="Pfam" id="PF16898">
    <property type="entry name" value="TOPRIM_C"/>
    <property type="match status" value="1"/>
</dbReference>
<dbReference type="Gene3D" id="3.30.565.10">
    <property type="entry name" value="Histidine kinase-like ATPase, C-terminal domain"/>
    <property type="match status" value="1"/>
</dbReference>
<evidence type="ECO:0000256" key="13">
    <source>
        <dbReference type="SAM" id="MobiDB-lite"/>
    </source>
</evidence>
<evidence type="ECO:0000259" key="15">
    <source>
        <dbReference type="PROSITE" id="PS50880"/>
    </source>
</evidence>
<dbReference type="SUPFAM" id="SSF55874">
    <property type="entry name" value="ATPase domain of HSP90 chaperone/DNA topoisomerase II/histidine kinase"/>
    <property type="match status" value="1"/>
</dbReference>
<dbReference type="PANTHER" id="PTHR10169:SF38">
    <property type="entry name" value="DNA TOPOISOMERASE 2"/>
    <property type="match status" value="1"/>
</dbReference>
<dbReference type="Pfam" id="PF00521">
    <property type="entry name" value="DNA_topoisoIV"/>
    <property type="match status" value="2"/>
</dbReference>
<dbReference type="Gene3D" id="3.10.28.10">
    <property type="entry name" value="Homing endonucleases"/>
    <property type="match status" value="1"/>
</dbReference>
<evidence type="ECO:0000256" key="11">
    <source>
        <dbReference type="ARBA" id="ARBA00023125"/>
    </source>
</evidence>
<dbReference type="Gene3D" id="3.30.1360.40">
    <property type="match status" value="1"/>
</dbReference>
<feature type="domain" description="DOD-type homing endonuclease" evidence="14">
    <location>
        <begin position="957"/>
        <end position="1147"/>
    </location>
</feature>
<proteinExistence type="inferred from homology"/>
<dbReference type="InterPro" id="IPR031660">
    <property type="entry name" value="TOPRIM_C"/>
</dbReference>
<dbReference type="InterPro" id="IPR006171">
    <property type="entry name" value="TOPRIM_dom"/>
</dbReference>
<dbReference type="PROSITE" id="PS52040">
    <property type="entry name" value="TOPO_IIA"/>
    <property type="match status" value="1"/>
</dbReference>
<evidence type="ECO:0000256" key="9">
    <source>
        <dbReference type="ARBA" id="ARBA00022842"/>
    </source>
</evidence>
<evidence type="ECO:0000256" key="4">
    <source>
        <dbReference type="ARBA" id="ARBA00011080"/>
    </source>
</evidence>
<dbReference type="InterPro" id="IPR013759">
    <property type="entry name" value="Topo_IIA_B_C"/>
</dbReference>
<feature type="region of interest" description="Disordered" evidence="13">
    <location>
        <begin position="1615"/>
        <end position="1638"/>
    </location>
</feature>
<dbReference type="Pfam" id="PF00204">
    <property type="entry name" value="DNA_gyraseB"/>
    <property type="match status" value="1"/>
</dbReference>
<dbReference type="Pfam" id="PF05204">
    <property type="entry name" value="Hom_end"/>
    <property type="match status" value="1"/>
</dbReference>
<dbReference type="EC" id="5.6.2.2" evidence="5"/>
<feature type="domain" description="Toprim" evidence="15">
    <location>
        <begin position="452"/>
        <end position="570"/>
    </location>
</feature>
<dbReference type="GO" id="GO:0016539">
    <property type="term" value="P:intein-mediated protein splicing"/>
    <property type="evidence" value="ECO:0007669"/>
    <property type="project" value="InterPro"/>
</dbReference>
<accession>A0A6C0DPD2</accession>
<dbReference type="PANTHER" id="PTHR10169">
    <property type="entry name" value="DNA TOPOISOMERASE/GYRASE"/>
    <property type="match status" value="1"/>
</dbReference>
<evidence type="ECO:0000256" key="7">
    <source>
        <dbReference type="ARBA" id="ARBA00022741"/>
    </source>
</evidence>
<dbReference type="InterPro" id="IPR004042">
    <property type="entry name" value="Intein_endonuc_central"/>
</dbReference>
<dbReference type="InterPro" id="IPR001241">
    <property type="entry name" value="Topo_IIA"/>
</dbReference>
<dbReference type="InterPro" id="IPR020568">
    <property type="entry name" value="Ribosomal_Su5_D2-typ_SF"/>
</dbReference>
<dbReference type="EMBL" id="MN739635">
    <property type="protein sequence ID" value="QHT17435.1"/>
    <property type="molecule type" value="Genomic_DNA"/>
</dbReference>
<dbReference type="SUPFAM" id="SSF55608">
    <property type="entry name" value="Homing endonucleases"/>
    <property type="match status" value="1"/>
</dbReference>
<dbReference type="GO" id="GO:0006265">
    <property type="term" value="P:DNA topological change"/>
    <property type="evidence" value="ECO:0007669"/>
    <property type="project" value="InterPro"/>
</dbReference>
<evidence type="ECO:0000256" key="10">
    <source>
        <dbReference type="ARBA" id="ARBA00023029"/>
    </source>
</evidence>
<comment type="cofactor">
    <cofactor evidence="3">
        <name>Mg(2+)</name>
        <dbReference type="ChEBI" id="CHEBI:18420"/>
    </cofactor>
</comment>
<keyword evidence="10" id="KW-0799">Topoisomerase</keyword>
<dbReference type="PROSITE" id="PS50880">
    <property type="entry name" value="TOPRIM"/>
    <property type="match status" value="1"/>
</dbReference>
<dbReference type="FunFam" id="3.40.50.670:FF:000001">
    <property type="entry name" value="DNA topoisomerase 2"/>
    <property type="match status" value="1"/>
</dbReference>
<dbReference type="SUPFAM" id="SSF56719">
    <property type="entry name" value="Type II DNA topoisomerase"/>
    <property type="match status" value="2"/>
</dbReference>